<feature type="binding site" evidence="14">
    <location>
        <position position="901"/>
    </location>
    <ligand>
        <name>ATP</name>
        <dbReference type="ChEBI" id="CHEBI:30616"/>
    </ligand>
</feature>
<dbReference type="Pfam" id="PF16209">
    <property type="entry name" value="PhoLip_ATPase_N"/>
    <property type="match status" value="1"/>
</dbReference>
<keyword evidence="11 16" id="KW-0472">Membrane</keyword>
<dbReference type="STRING" id="3088.A0A383WKY7"/>
<accession>A0A383WKY7</accession>
<evidence type="ECO:0000256" key="3">
    <source>
        <dbReference type="ARBA" id="ARBA00008109"/>
    </source>
</evidence>
<feature type="binding site" evidence="14">
    <location>
        <position position="627"/>
    </location>
    <ligand>
        <name>ATP</name>
        <dbReference type="ChEBI" id="CHEBI:30616"/>
    </ligand>
</feature>
<dbReference type="InterPro" id="IPR001757">
    <property type="entry name" value="P_typ_ATPase"/>
</dbReference>
<keyword evidence="4 16" id="KW-0812">Transmembrane</keyword>
<feature type="binding site" evidence="14">
    <location>
        <position position="486"/>
    </location>
    <ligand>
        <name>ATP</name>
        <dbReference type="ChEBI" id="CHEBI:30616"/>
    </ligand>
</feature>
<dbReference type="EMBL" id="FNXT01001305">
    <property type="protein sequence ID" value="SZX78127.1"/>
    <property type="molecule type" value="Genomic_DNA"/>
</dbReference>
<feature type="binding site" evidence="15">
    <location>
        <position position="902"/>
    </location>
    <ligand>
        <name>Mg(2+)</name>
        <dbReference type="ChEBI" id="CHEBI:18420"/>
    </ligand>
</feature>
<feature type="binding site" evidence="14">
    <location>
        <position position="764"/>
    </location>
    <ligand>
        <name>ATP</name>
        <dbReference type="ChEBI" id="CHEBI:30616"/>
    </ligand>
</feature>
<protein>
    <recommendedName>
        <fullName evidence="16">Phospholipid-transporting ATPase</fullName>
        <ecNumber evidence="16">7.6.2.1</ecNumber>
    </recommendedName>
</protein>
<comment type="catalytic activity">
    <reaction evidence="12 16">
        <text>ATP + H2O + phospholipidSide 1 = ADP + phosphate + phospholipidSide 2.</text>
        <dbReference type="EC" id="7.6.2.1"/>
    </reaction>
</comment>
<dbReference type="SUPFAM" id="SSF81665">
    <property type="entry name" value="Calcium ATPase, transmembrane domain M"/>
    <property type="match status" value="1"/>
</dbReference>
<dbReference type="PANTHER" id="PTHR24092">
    <property type="entry name" value="PROBABLE PHOSPHOLIPID-TRANSPORTING ATPASE"/>
    <property type="match status" value="1"/>
</dbReference>
<name>A0A383WKY7_TETOB</name>
<evidence type="ECO:0000256" key="16">
    <source>
        <dbReference type="RuleBase" id="RU362033"/>
    </source>
</evidence>
<dbReference type="InterPro" id="IPR036412">
    <property type="entry name" value="HAD-like_sf"/>
</dbReference>
<evidence type="ECO:0000256" key="1">
    <source>
        <dbReference type="ARBA" id="ARBA00004141"/>
    </source>
</evidence>
<dbReference type="SUPFAM" id="SSF81653">
    <property type="entry name" value="Calcium ATPase, transduction domain A"/>
    <property type="match status" value="1"/>
</dbReference>
<dbReference type="InterPro" id="IPR044492">
    <property type="entry name" value="P_typ_ATPase_HD_dom"/>
</dbReference>
<dbReference type="Proteomes" id="UP000256970">
    <property type="component" value="Unassembled WGS sequence"/>
</dbReference>
<feature type="region of interest" description="Disordered" evidence="17">
    <location>
        <begin position="1"/>
        <end position="23"/>
    </location>
</feature>
<dbReference type="GO" id="GO:0005886">
    <property type="term" value="C:plasma membrane"/>
    <property type="evidence" value="ECO:0007669"/>
    <property type="project" value="TreeGrafter"/>
</dbReference>
<feature type="domain" description="P-type ATPase N-terminal" evidence="19">
    <location>
        <begin position="111"/>
        <end position="163"/>
    </location>
</feature>
<evidence type="ECO:0000259" key="20">
    <source>
        <dbReference type="Pfam" id="PF16212"/>
    </source>
</evidence>
<evidence type="ECO:0000256" key="14">
    <source>
        <dbReference type="PIRSR" id="PIRSR606539-2"/>
    </source>
</evidence>
<feature type="binding site" evidence="14">
    <location>
        <position position="650"/>
    </location>
    <ligand>
        <name>ATP</name>
        <dbReference type="ChEBI" id="CHEBI:30616"/>
    </ligand>
</feature>
<feature type="binding site" evidence="14">
    <location>
        <position position="878"/>
    </location>
    <ligand>
        <name>ATP</name>
        <dbReference type="ChEBI" id="CHEBI:30616"/>
    </ligand>
</feature>
<feature type="transmembrane region" description="Helical" evidence="16">
    <location>
        <begin position="1035"/>
        <end position="1055"/>
    </location>
</feature>
<dbReference type="InterPro" id="IPR023214">
    <property type="entry name" value="HAD_sf"/>
</dbReference>
<dbReference type="Gene3D" id="3.40.1110.10">
    <property type="entry name" value="Calcium-transporting ATPase, cytoplasmic domain N"/>
    <property type="match status" value="1"/>
</dbReference>
<dbReference type="Gene3D" id="3.40.50.1000">
    <property type="entry name" value="HAD superfamily/HAD-like"/>
    <property type="match status" value="1"/>
</dbReference>
<feature type="transmembrane region" description="Helical" evidence="16">
    <location>
        <begin position="157"/>
        <end position="175"/>
    </location>
</feature>
<feature type="binding site" evidence="15">
    <location>
        <position position="486"/>
    </location>
    <ligand>
        <name>Mg(2+)</name>
        <dbReference type="ChEBI" id="CHEBI:18420"/>
    </ligand>
</feature>
<evidence type="ECO:0000313" key="23">
    <source>
        <dbReference type="Proteomes" id="UP000256970"/>
    </source>
</evidence>
<feature type="binding site" evidence="14">
    <location>
        <position position="586"/>
    </location>
    <ligand>
        <name>ATP</name>
        <dbReference type="ChEBI" id="CHEBI:30616"/>
    </ligand>
</feature>
<feature type="domain" description="P-type ATPase A" evidence="18">
    <location>
        <begin position="206"/>
        <end position="300"/>
    </location>
</feature>
<feature type="compositionally biased region" description="Low complexity" evidence="17">
    <location>
        <begin position="1237"/>
        <end position="1258"/>
    </location>
</feature>
<evidence type="ECO:0000313" key="21">
    <source>
        <dbReference type="EMBL" id="SZX78127.1"/>
    </source>
</evidence>
<dbReference type="SFLD" id="SFLDS00003">
    <property type="entry name" value="Haloacid_Dehalogenase"/>
    <property type="match status" value="1"/>
</dbReference>
<proteinExistence type="inferred from homology"/>
<feature type="domain" description="P-type ATPase C-terminal" evidence="20">
    <location>
        <begin position="924"/>
        <end position="1177"/>
    </location>
</feature>
<evidence type="ECO:0000256" key="15">
    <source>
        <dbReference type="PIRSR" id="PIRSR606539-3"/>
    </source>
</evidence>
<keyword evidence="9 16" id="KW-1278">Translocase</keyword>
<evidence type="ECO:0000256" key="4">
    <source>
        <dbReference type="ARBA" id="ARBA00022692"/>
    </source>
</evidence>
<dbReference type="EMBL" id="FNXT01001360">
    <property type="protein sequence ID" value="SZX79213.1"/>
    <property type="molecule type" value="Genomic_DNA"/>
</dbReference>
<evidence type="ECO:0000259" key="19">
    <source>
        <dbReference type="Pfam" id="PF16209"/>
    </source>
</evidence>
<comment type="similarity">
    <text evidence="3 16">Belongs to the cation transport ATPase (P-type) (TC 3.A.3) family. Type IV subfamily.</text>
</comment>
<keyword evidence="8 15" id="KW-0460">Magnesium</keyword>
<dbReference type="Pfam" id="PF16212">
    <property type="entry name" value="PhoLip_ATPase_C"/>
    <property type="match status" value="1"/>
</dbReference>
<dbReference type="PANTHER" id="PTHR24092:SF218">
    <property type="entry name" value="PHOSPHOLIPID-TRANSPORTING ATPASE"/>
    <property type="match status" value="1"/>
</dbReference>
<dbReference type="Pfam" id="PF00122">
    <property type="entry name" value="E1-E2_ATPase"/>
    <property type="match status" value="1"/>
</dbReference>
<feature type="binding site" evidence="14">
    <location>
        <position position="485"/>
    </location>
    <ligand>
        <name>ATP</name>
        <dbReference type="ChEBI" id="CHEBI:30616"/>
    </ligand>
</feature>
<feature type="binding site" evidence="14">
    <location>
        <position position="763"/>
    </location>
    <ligand>
        <name>ATP</name>
        <dbReference type="ChEBI" id="CHEBI:30616"/>
    </ligand>
</feature>
<evidence type="ECO:0000313" key="22">
    <source>
        <dbReference type="EMBL" id="SZX79213.1"/>
    </source>
</evidence>
<dbReference type="EC" id="7.6.2.1" evidence="16"/>
<evidence type="ECO:0000256" key="10">
    <source>
        <dbReference type="ARBA" id="ARBA00022989"/>
    </source>
</evidence>
<feature type="transmembrane region" description="Helical" evidence="16">
    <location>
        <begin position="1148"/>
        <end position="1171"/>
    </location>
</feature>
<reference evidence="21 23" key="1">
    <citation type="submission" date="2016-10" db="EMBL/GenBank/DDBJ databases">
        <authorList>
            <person name="Cai Z."/>
        </authorList>
    </citation>
    <scope>NUCLEOTIDE SEQUENCE [LARGE SCALE GENOMIC DNA]</scope>
</reference>
<evidence type="ECO:0000259" key="18">
    <source>
        <dbReference type="Pfam" id="PF00122"/>
    </source>
</evidence>
<evidence type="ECO:0000256" key="5">
    <source>
        <dbReference type="ARBA" id="ARBA00022723"/>
    </source>
</evidence>
<feature type="transmembrane region" description="Helical" evidence="16">
    <location>
        <begin position="363"/>
        <end position="387"/>
    </location>
</feature>
<dbReference type="InterPro" id="IPR032631">
    <property type="entry name" value="P-type_ATPase_N"/>
</dbReference>
<dbReference type="InterPro" id="IPR023298">
    <property type="entry name" value="ATPase_P-typ_TM_dom_sf"/>
</dbReference>
<keyword evidence="23" id="KW-1185">Reference proteome</keyword>
<feature type="binding site" evidence="15">
    <location>
        <position position="898"/>
    </location>
    <ligand>
        <name>Mg(2+)</name>
        <dbReference type="ChEBI" id="CHEBI:18420"/>
    </ligand>
</feature>
<feature type="region of interest" description="Disordered" evidence="17">
    <location>
        <begin position="41"/>
        <end position="70"/>
    </location>
</feature>
<feature type="binding site" evidence="14">
    <location>
        <position position="902"/>
    </location>
    <ligand>
        <name>ATP</name>
        <dbReference type="ChEBI" id="CHEBI:30616"/>
    </ligand>
</feature>
<dbReference type="PROSITE" id="PS00154">
    <property type="entry name" value="ATPASE_E1_E2"/>
    <property type="match status" value="1"/>
</dbReference>
<keyword evidence="6 14" id="KW-0547">Nucleotide-binding</keyword>
<evidence type="ECO:0000256" key="9">
    <source>
        <dbReference type="ARBA" id="ARBA00022967"/>
    </source>
</evidence>
<dbReference type="InterPro" id="IPR018303">
    <property type="entry name" value="ATPase_P-typ_P_site"/>
</dbReference>
<dbReference type="SFLD" id="SFLDG00002">
    <property type="entry name" value="C1.7:_P-type_atpase_like"/>
    <property type="match status" value="1"/>
</dbReference>
<dbReference type="SFLD" id="SFLDF00027">
    <property type="entry name" value="p-type_atpase"/>
    <property type="match status" value="1"/>
</dbReference>
<comment type="cofactor">
    <cofactor evidence="15">
        <name>Mg(2+)</name>
        <dbReference type="ChEBI" id="CHEBI:18420"/>
    </cofactor>
</comment>
<keyword evidence="10 16" id="KW-1133">Transmembrane helix</keyword>
<feature type="binding site" evidence="14">
    <location>
        <position position="765"/>
    </location>
    <ligand>
        <name>ATP</name>
        <dbReference type="ChEBI" id="CHEBI:30616"/>
    </ligand>
</feature>
<dbReference type="SUPFAM" id="SSF56784">
    <property type="entry name" value="HAD-like"/>
    <property type="match status" value="1"/>
</dbReference>
<dbReference type="SUPFAM" id="SSF81660">
    <property type="entry name" value="Metal cation-transporting ATPase, ATP-binding domain N"/>
    <property type="match status" value="1"/>
</dbReference>
<dbReference type="NCBIfam" id="TIGR01652">
    <property type="entry name" value="ATPase-Plipid"/>
    <property type="match status" value="1"/>
</dbReference>
<feature type="binding site" evidence="14">
    <location>
        <position position="872"/>
    </location>
    <ligand>
        <name>ATP</name>
        <dbReference type="ChEBI" id="CHEBI:30616"/>
    </ligand>
</feature>
<dbReference type="Pfam" id="PF13246">
    <property type="entry name" value="Cation_ATPase"/>
    <property type="match status" value="1"/>
</dbReference>
<feature type="binding site" evidence="14">
    <location>
        <position position="484"/>
    </location>
    <ligand>
        <name>ATP</name>
        <dbReference type="ChEBI" id="CHEBI:30616"/>
    </ligand>
</feature>
<dbReference type="GO" id="GO:0000287">
    <property type="term" value="F:magnesium ion binding"/>
    <property type="evidence" value="ECO:0007669"/>
    <property type="project" value="UniProtKB-UniRule"/>
</dbReference>
<sequence>MDASLSQPRSVPMRQLQQQQQDELVAAPAYIRQPSAANGTGTFPAAVEVPGADGKGTGTHVPVQQEQLSPSRKEAAAARHIKAHLSRPAVSRSLLHHLAKGFGVQLQGDVVTNEVSTAKYTVLTFVPVNLFEQFLRVANLYFLLMAILQLIPGLSPTSWFTTVAPLVFVLAVNAIKEGYDDVHRHRNDNQVNNRKVILLSQQGDVDQQQEVTWKDVVAGDLLKVRADEEVPADLLLLSSPDPDNLCYVETANLDGETNLKIKYCWSMFTAGREAQHFQDLAQDWTIGYEAPNEKLYVFDGYAESAKVGKQPLDINNLLLRGSVLRKTEWVIGVALNVGKDSKIVRNMTKAPRKVTQLERNMNVLVFVQFTALVVFCAVLAGLDQWWAARHSAPSWWYLQSQNVYPELPPGVAAFFISFLRFLILLSNMIPISLYVSLEVVKVFQCTLLLNSDRQMYHRDTDTPFVCRTTTLNEELGQVQYVLSDKTGTLTQNVMGFVWASVGGVLYGQHASEDKRLAGMPANTPHSIALDDGVQKALFFRQDKSDKNRQPQPALLDFLTNLAVCNTVVPSVNPDGSLLYQASSPDEEALVQGAAYLSHRLVSRTTEQVKVDIRGALHTYDILATLEFNSDRKRMSIIVRTPQDRLMLFCKGADSIILSRLAAGEPGVETVKQHLDEMAHAGYRTLLVAQRELSREEYEQWEADYSAAQVSMVDREGRMAAEQERIERGLHLAGATAVEDKLQDGVPECLQALAAAGVKVWVLTGDKVETAISIAYSCRLFTEDMGLVEFREAELAGAVGEDDQHPNVGVIQQVLAKKLAEVRQQNKLMQVVEGHTNCGIVIEGGALHYALHKACQDALMDLCKECRAVVCCRVTPKQKAEVTGMVKQKAQAITLGIGDGANDVGMIRSAHIGVGISGREGRAAVLASDFSFAQFRYLSRLLLLHGRWSFLRNREVVLYSFYKNWAYVMVYVYLQFVAGFSAVPIFTTLMISSFNMIFTACPIVAYAVLEQDMHVKTVLANPASYAVTRTATRGGFFWLFFLWIVAGTWHSLPVYFLPWYTLTTPDRNGLAQDLSGVGTAVFIALTFAVAFKLCLRTHSWNWITHLVYWLSLALLFPFVYVVSILWPSTSISGVADMAGTGAWLFTNPVFWLTTLVGAPAIALLPDIAVMLFRRYLRPDLVTLLQEAEVLEAVADLATHRRLTHGAGGFLNANNLEAMHQQRRGSDSANDDSPAAQLARSSRGAGRGAAAPAAAGVGSAGGAVPSLEMGALAMTADAQRHISKG</sequence>
<dbReference type="GO" id="GO:0140326">
    <property type="term" value="F:ATPase-coupled intramembrane lipid transporter activity"/>
    <property type="evidence" value="ECO:0007669"/>
    <property type="project" value="UniProtKB-EC"/>
</dbReference>
<dbReference type="CDD" id="cd02073">
    <property type="entry name" value="P-type_ATPase_APLT_Dnf-like"/>
    <property type="match status" value="1"/>
</dbReference>
<dbReference type="InterPro" id="IPR008250">
    <property type="entry name" value="ATPase_P-typ_transduc_dom_A_sf"/>
</dbReference>
<dbReference type="PRINTS" id="PR00119">
    <property type="entry name" value="CATATPASE"/>
</dbReference>
<keyword evidence="7 14" id="KW-0067">ATP-binding</keyword>
<evidence type="ECO:0000256" key="6">
    <source>
        <dbReference type="ARBA" id="ARBA00022741"/>
    </source>
</evidence>
<dbReference type="FunFam" id="3.40.50.1000:FF:000014">
    <property type="entry name" value="Phospholipid-transporting ATPase"/>
    <property type="match status" value="1"/>
</dbReference>
<feature type="transmembrane region" description="Helical" evidence="16">
    <location>
        <begin position="988"/>
        <end position="1008"/>
    </location>
</feature>
<feature type="transmembrane region" description="Helical" evidence="16">
    <location>
        <begin position="407"/>
        <end position="425"/>
    </location>
</feature>
<dbReference type="GO" id="GO:0016887">
    <property type="term" value="F:ATP hydrolysis activity"/>
    <property type="evidence" value="ECO:0007669"/>
    <property type="project" value="InterPro"/>
</dbReference>
<evidence type="ECO:0000256" key="12">
    <source>
        <dbReference type="ARBA" id="ARBA00034036"/>
    </source>
</evidence>
<dbReference type="GO" id="GO:0045332">
    <property type="term" value="P:phospholipid translocation"/>
    <property type="evidence" value="ECO:0007669"/>
    <property type="project" value="TreeGrafter"/>
</dbReference>
<dbReference type="InterPro" id="IPR023299">
    <property type="entry name" value="ATPase_P-typ_cyto_dom_N"/>
</dbReference>
<evidence type="ECO:0000256" key="7">
    <source>
        <dbReference type="ARBA" id="ARBA00022840"/>
    </source>
</evidence>
<organism evidence="21 23">
    <name type="scientific">Tetradesmus obliquus</name>
    <name type="common">Green alga</name>
    <name type="synonym">Acutodesmus obliquus</name>
    <dbReference type="NCBI Taxonomy" id="3088"/>
    <lineage>
        <taxon>Eukaryota</taxon>
        <taxon>Viridiplantae</taxon>
        <taxon>Chlorophyta</taxon>
        <taxon>core chlorophytes</taxon>
        <taxon>Chlorophyceae</taxon>
        <taxon>CS clade</taxon>
        <taxon>Sphaeropleales</taxon>
        <taxon>Scenedesmaceae</taxon>
        <taxon>Tetradesmus</taxon>
    </lineage>
</organism>
<dbReference type="InterPro" id="IPR032630">
    <property type="entry name" value="P_typ_ATPase_c"/>
</dbReference>
<feature type="transmembrane region" description="Helical" evidence="16">
    <location>
        <begin position="1106"/>
        <end position="1128"/>
    </location>
</feature>
<feature type="transmembrane region" description="Helical" evidence="16">
    <location>
        <begin position="1075"/>
        <end position="1094"/>
    </location>
</feature>
<feature type="region of interest" description="Disordered" evidence="17">
    <location>
        <begin position="1219"/>
        <end position="1258"/>
    </location>
</feature>
<dbReference type="GO" id="GO:0005524">
    <property type="term" value="F:ATP binding"/>
    <property type="evidence" value="ECO:0007669"/>
    <property type="project" value="UniProtKB-UniRule"/>
</dbReference>
<keyword evidence="5 15" id="KW-0479">Metal-binding</keyword>
<evidence type="ECO:0000256" key="2">
    <source>
        <dbReference type="ARBA" id="ARBA00004308"/>
    </source>
</evidence>
<evidence type="ECO:0000256" key="8">
    <source>
        <dbReference type="ARBA" id="ARBA00022842"/>
    </source>
</evidence>
<dbReference type="InterPro" id="IPR059000">
    <property type="entry name" value="ATPase_P-type_domA"/>
</dbReference>
<feature type="binding site" evidence="14">
    <location>
        <position position="683"/>
    </location>
    <ligand>
        <name>ATP</name>
        <dbReference type="ChEBI" id="CHEBI:30616"/>
    </ligand>
</feature>
<dbReference type="NCBIfam" id="TIGR01494">
    <property type="entry name" value="ATPase_P-type"/>
    <property type="match status" value="1"/>
</dbReference>
<feature type="transmembrane region" description="Helical" evidence="16">
    <location>
        <begin position="963"/>
        <end position="982"/>
    </location>
</feature>
<evidence type="ECO:0000256" key="11">
    <source>
        <dbReference type="ARBA" id="ARBA00023136"/>
    </source>
</evidence>
<dbReference type="Gene3D" id="2.70.150.10">
    <property type="entry name" value="Calcium-transporting ATPase, cytoplasmic transduction domain A"/>
    <property type="match status" value="1"/>
</dbReference>
<comment type="subcellular location">
    <subcellularLocation>
        <location evidence="2">Endomembrane system</location>
    </subcellularLocation>
    <subcellularLocation>
        <location evidence="1 16">Membrane</location>
        <topology evidence="1 16">Multi-pass membrane protein</topology>
    </subcellularLocation>
</comment>
<feature type="active site" description="4-aspartylphosphate intermediate" evidence="13">
    <location>
        <position position="484"/>
    </location>
</feature>
<gene>
    <name evidence="21" type="ORF">BQ4739_LOCUS18445</name>
    <name evidence="22" type="ORF">BQ4739_LOCUS19497</name>
</gene>
<feature type="binding site" evidence="15">
    <location>
        <position position="484"/>
    </location>
    <ligand>
        <name>Mg(2+)</name>
        <dbReference type="ChEBI" id="CHEBI:18420"/>
    </ligand>
</feature>
<evidence type="ECO:0000256" key="13">
    <source>
        <dbReference type="PIRSR" id="PIRSR606539-1"/>
    </source>
</evidence>
<dbReference type="InterPro" id="IPR006539">
    <property type="entry name" value="P-type_ATPase_IV"/>
</dbReference>
<evidence type="ECO:0000256" key="17">
    <source>
        <dbReference type="SAM" id="MobiDB-lite"/>
    </source>
</evidence>